<dbReference type="AlphaFoldDB" id="A0A4Q9GMR2"/>
<evidence type="ECO:0000256" key="1">
    <source>
        <dbReference type="SAM" id="MobiDB-lite"/>
    </source>
</evidence>
<name>A0A4Q9GMR2_9HYPH</name>
<sequence>MTSYLDALRPEQGWTADLAIIAAYSADPISIVAALLAMVGRDDEDRPAARRDLADAIEAARDRFRVVIQRGRLAKMARTPRLTGVLDQFVRDVAFDERRQSWHPKAALVKVSTDKAIEWRLWIGSRNLTAQENRDLGLVLVARPGGQGRRVPGVDDIATALAERAGLPGVSARGLAAEIAALKWKAPAGVRVDRLGISTGKGDWSLPALPKAVDALTVVSPFLDAGFLRHVAKTECRGGERQLLSTRFEIERLGATCRPFGDSLALDAPDYPPTNFEAPDPVDPTPASAVEEGEELGRGLHAKLLHIRQGDKRRLWTGSANATQRAWTGRNVEIIAELSVDEAVEGGLMSLIAEARPIRWEDAAVLKDVEAEKDELERARAEVSARWKGEIVWDTESIRLRHSSILHPSDARIRLEAGLITSDLKTWPAGQTELDLGPIQTADLTELVQLRLMLGDASCEWIVQAPATPPFGVERDRAAFMRAMGAREFLLWIADTMRGAAASPNDPDWTKDEPSRSSTGEPTPTWTADLPTQEEIFSTWSRSPAVYKAVQYRISAYLPALLEHTRTADPNGHTQLKQFAQMWAVCEEGLGAPS</sequence>
<dbReference type="RefSeq" id="WP_131002166.1">
    <property type="nucleotide sequence ID" value="NZ_JBHSZR010000005.1"/>
</dbReference>
<dbReference type="Gene3D" id="3.30.870.10">
    <property type="entry name" value="Endonuclease Chain A"/>
    <property type="match status" value="1"/>
</dbReference>
<dbReference type="EMBL" id="SIUB01000002">
    <property type="protein sequence ID" value="TBN54445.1"/>
    <property type="molecule type" value="Genomic_DNA"/>
</dbReference>
<feature type="compositionally biased region" description="Polar residues" evidence="1">
    <location>
        <begin position="516"/>
        <end position="526"/>
    </location>
</feature>
<dbReference type="CDD" id="cd09176">
    <property type="entry name" value="PLDc_unchar6"/>
    <property type="match status" value="1"/>
</dbReference>
<proteinExistence type="predicted"/>
<comment type="caution">
    <text evidence="2">The sequence shown here is derived from an EMBL/GenBank/DDBJ whole genome shotgun (WGS) entry which is preliminary data.</text>
</comment>
<dbReference type="Proteomes" id="UP000291613">
    <property type="component" value="Unassembled WGS sequence"/>
</dbReference>
<protein>
    <recommendedName>
        <fullName evidence="4">Phospholipase D-like domain-containing protein</fullName>
    </recommendedName>
</protein>
<evidence type="ECO:0000313" key="2">
    <source>
        <dbReference type="EMBL" id="TBN54445.1"/>
    </source>
</evidence>
<organism evidence="2 3">
    <name type="scientific">Hansschlegelia quercus</name>
    <dbReference type="NCBI Taxonomy" id="2528245"/>
    <lineage>
        <taxon>Bacteria</taxon>
        <taxon>Pseudomonadati</taxon>
        <taxon>Pseudomonadota</taxon>
        <taxon>Alphaproteobacteria</taxon>
        <taxon>Hyphomicrobiales</taxon>
        <taxon>Methylopilaceae</taxon>
        <taxon>Hansschlegelia</taxon>
    </lineage>
</organism>
<gene>
    <name evidence="2" type="ORF">EYR15_06340</name>
</gene>
<dbReference type="OrthoDB" id="369674at2"/>
<evidence type="ECO:0008006" key="4">
    <source>
        <dbReference type="Google" id="ProtNLM"/>
    </source>
</evidence>
<keyword evidence="3" id="KW-1185">Reference proteome</keyword>
<feature type="region of interest" description="Disordered" evidence="1">
    <location>
        <begin position="500"/>
        <end position="528"/>
    </location>
</feature>
<reference evidence="2 3" key="1">
    <citation type="submission" date="2019-02" db="EMBL/GenBank/DDBJ databases">
        <title>Hansschlegelia quercus sp. nov., a novel methylotrophic bacterium from buds of oak (Quercus robur L.).</title>
        <authorList>
            <person name="Agafonova N.V."/>
            <person name="Kaparullina E.N."/>
            <person name="Grouzdev D.S."/>
            <person name="Doronina N.V."/>
        </authorList>
    </citation>
    <scope>NUCLEOTIDE SEQUENCE [LARGE SCALE GENOMIC DNA]</scope>
    <source>
        <strain evidence="2 3">Dub</strain>
    </source>
</reference>
<dbReference type="InterPro" id="IPR059166">
    <property type="entry name" value="PLD-like_cat"/>
</dbReference>
<evidence type="ECO:0000313" key="3">
    <source>
        <dbReference type="Proteomes" id="UP000291613"/>
    </source>
</evidence>
<accession>A0A4Q9GMR2</accession>